<dbReference type="EMBL" id="JAEVFJ010000011">
    <property type="protein sequence ID" value="KAH8101850.1"/>
    <property type="molecule type" value="Genomic_DNA"/>
</dbReference>
<dbReference type="Proteomes" id="UP000813824">
    <property type="component" value="Unassembled WGS sequence"/>
</dbReference>
<keyword evidence="1" id="KW-0812">Transmembrane</keyword>
<evidence type="ECO:0000259" key="2">
    <source>
        <dbReference type="Pfam" id="PF20152"/>
    </source>
</evidence>
<name>A0A8K0XR59_9AGAR</name>
<keyword evidence="1" id="KW-1133">Transmembrane helix</keyword>
<feature type="transmembrane region" description="Helical" evidence="1">
    <location>
        <begin position="20"/>
        <end position="37"/>
    </location>
</feature>
<proteinExistence type="predicted"/>
<feature type="transmembrane region" description="Helical" evidence="1">
    <location>
        <begin position="86"/>
        <end position="108"/>
    </location>
</feature>
<dbReference type="Pfam" id="PF20152">
    <property type="entry name" value="DUF6534"/>
    <property type="match status" value="1"/>
</dbReference>
<dbReference type="AlphaFoldDB" id="A0A8K0XR59"/>
<dbReference type="PANTHER" id="PTHR40465:SF1">
    <property type="entry name" value="DUF6534 DOMAIN-CONTAINING PROTEIN"/>
    <property type="match status" value="1"/>
</dbReference>
<dbReference type="InterPro" id="IPR045339">
    <property type="entry name" value="DUF6534"/>
</dbReference>
<sequence length="297" mass="32708">MEDIPRNIALLTGPVLFGNLFSWGLFGILTVQVYLYYLSSPRDKPMIKSVIYTTYTIEIIQTTLATREASRILGSGWGNVDALERVGLLGVIIPILVSILTWISQTFYAWRIWVLRKSIWIPLVVASLALTQLICGVTSGIRIQIIGVLSRVEARTSTSTTVRLVSAVVCDVIIATSMSQFLYSSKNRLTRMQNVASKLIRVVIETGLILVIVAIIDLTFFLTFPQNNLFYAPAMSLSKLYSNSMLVMSNARIEIVGGRSKEVSKNTANSDLELAEVTFSPGLVKVSDSTTSQPTSS</sequence>
<organism evidence="3 4">
    <name type="scientific">Cristinia sonorae</name>
    <dbReference type="NCBI Taxonomy" id="1940300"/>
    <lineage>
        <taxon>Eukaryota</taxon>
        <taxon>Fungi</taxon>
        <taxon>Dikarya</taxon>
        <taxon>Basidiomycota</taxon>
        <taxon>Agaricomycotina</taxon>
        <taxon>Agaricomycetes</taxon>
        <taxon>Agaricomycetidae</taxon>
        <taxon>Agaricales</taxon>
        <taxon>Pleurotineae</taxon>
        <taxon>Stephanosporaceae</taxon>
        <taxon>Cristinia</taxon>
    </lineage>
</organism>
<accession>A0A8K0XR59</accession>
<reference evidence="3" key="1">
    <citation type="journal article" date="2021" name="New Phytol.">
        <title>Evolutionary innovations through gain and loss of genes in the ectomycorrhizal Boletales.</title>
        <authorList>
            <person name="Wu G."/>
            <person name="Miyauchi S."/>
            <person name="Morin E."/>
            <person name="Kuo A."/>
            <person name="Drula E."/>
            <person name="Varga T."/>
            <person name="Kohler A."/>
            <person name="Feng B."/>
            <person name="Cao Y."/>
            <person name="Lipzen A."/>
            <person name="Daum C."/>
            <person name="Hundley H."/>
            <person name="Pangilinan J."/>
            <person name="Johnson J."/>
            <person name="Barry K."/>
            <person name="LaButti K."/>
            <person name="Ng V."/>
            <person name="Ahrendt S."/>
            <person name="Min B."/>
            <person name="Choi I.G."/>
            <person name="Park H."/>
            <person name="Plett J.M."/>
            <person name="Magnuson J."/>
            <person name="Spatafora J.W."/>
            <person name="Nagy L.G."/>
            <person name="Henrissat B."/>
            <person name="Grigoriev I.V."/>
            <person name="Yang Z.L."/>
            <person name="Xu J."/>
            <person name="Martin F.M."/>
        </authorList>
    </citation>
    <scope>NUCLEOTIDE SEQUENCE</scope>
    <source>
        <strain evidence="3">KKN 215</strain>
    </source>
</reference>
<keyword evidence="1" id="KW-0472">Membrane</keyword>
<dbReference type="OrthoDB" id="3262409at2759"/>
<feature type="transmembrane region" description="Helical" evidence="1">
    <location>
        <begin position="120"/>
        <end position="141"/>
    </location>
</feature>
<feature type="transmembrane region" description="Helical" evidence="1">
    <location>
        <begin position="202"/>
        <end position="224"/>
    </location>
</feature>
<feature type="transmembrane region" description="Helical" evidence="1">
    <location>
        <begin position="161"/>
        <end position="182"/>
    </location>
</feature>
<protein>
    <recommendedName>
        <fullName evidence="2">DUF6534 domain-containing protein</fullName>
    </recommendedName>
</protein>
<evidence type="ECO:0000313" key="3">
    <source>
        <dbReference type="EMBL" id="KAH8101850.1"/>
    </source>
</evidence>
<dbReference type="PANTHER" id="PTHR40465">
    <property type="entry name" value="CHROMOSOME 1, WHOLE GENOME SHOTGUN SEQUENCE"/>
    <property type="match status" value="1"/>
</dbReference>
<evidence type="ECO:0000256" key="1">
    <source>
        <dbReference type="SAM" id="Phobius"/>
    </source>
</evidence>
<feature type="domain" description="DUF6534" evidence="2">
    <location>
        <begin position="167"/>
        <end position="252"/>
    </location>
</feature>
<gene>
    <name evidence="3" type="ORF">BXZ70DRAFT_1007091</name>
</gene>
<evidence type="ECO:0000313" key="4">
    <source>
        <dbReference type="Proteomes" id="UP000813824"/>
    </source>
</evidence>
<keyword evidence="4" id="KW-1185">Reference proteome</keyword>
<comment type="caution">
    <text evidence="3">The sequence shown here is derived from an EMBL/GenBank/DDBJ whole genome shotgun (WGS) entry which is preliminary data.</text>
</comment>